<dbReference type="InterPro" id="IPR038570">
    <property type="entry name" value="HicA_sf"/>
</dbReference>
<evidence type="ECO:0000313" key="9">
    <source>
        <dbReference type="EMBL" id="MBD2605326.1"/>
    </source>
</evidence>
<evidence type="ECO:0000256" key="3">
    <source>
        <dbReference type="ARBA" id="ARBA00022722"/>
    </source>
</evidence>
<keyword evidence="4" id="KW-0255">Endonuclease</keyword>
<comment type="similarity">
    <text evidence="1">Belongs to the HicA mRNA interferase family.</text>
</comment>
<dbReference type="Pfam" id="PF07927">
    <property type="entry name" value="HicA_toxin"/>
    <property type="match status" value="1"/>
</dbReference>
<dbReference type="Gene3D" id="3.30.920.30">
    <property type="entry name" value="Hypothetical protein"/>
    <property type="match status" value="1"/>
</dbReference>
<organism evidence="9 10">
    <name type="scientific">Scytonema hofmannii FACHB-248</name>
    <dbReference type="NCBI Taxonomy" id="1842502"/>
    <lineage>
        <taxon>Bacteria</taxon>
        <taxon>Bacillati</taxon>
        <taxon>Cyanobacteriota</taxon>
        <taxon>Cyanophyceae</taxon>
        <taxon>Nostocales</taxon>
        <taxon>Scytonemataceae</taxon>
        <taxon>Scytonema</taxon>
    </lineage>
</organism>
<keyword evidence="2" id="KW-1277">Toxin-antitoxin system</keyword>
<evidence type="ECO:0000256" key="4">
    <source>
        <dbReference type="ARBA" id="ARBA00022759"/>
    </source>
</evidence>
<comment type="caution">
    <text evidence="9">The sequence shown here is derived from an EMBL/GenBank/DDBJ whole genome shotgun (WGS) entry which is preliminary data.</text>
</comment>
<gene>
    <name evidence="9" type="ORF">H6G81_12455</name>
</gene>
<evidence type="ECO:0000313" key="10">
    <source>
        <dbReference type="Proteomes" id="UP000660380"/>
    </source>
</evidence>
<keyword evidence="3" id="KW-0540">Nuclease</keyword>
<accession>A0ABR8GQ18</accession>
<protein>
    <submittedName>
        <fullName evidence="9">Type II toxin-antitoxin system HicA family toxin</fullName>
    </submittedName>
</protein>
<feature type="region of interest" description="Disordered" evidence="8">
    <location>
        <begin position="65"/>
        <end position="91"/>
    </location>
</feature>
<evidence type="ECO:0000256" key="5">
    <source>
        <dbReference type="ARBA" id="ARBA00022801"/>
    </source>
</evidence>
<keyword evidence="6" id="KW-0694">RNA-binding</keyword>
<reference evidence="9 10" key="1">
    <citation type="journal article" date="2020" name="ISME J.">
        <title>Comparative genomics reveals insights into cyanobacterial evolution and habitat adaptation.</title>
        <authorList>
            <person name="Chen M.Y."/>
            <person name="Teng W.K."/>
            <person name="Zhao L."/>
            <person name="Hu C.X."/>
            <person name="Zhou Y.K."/>
            <person name="Han B.P."/>
            <person name="Song L.R."/>
            <person name="Shu W.S."/>
        </authorList>
    </citation>
    <scope>NUCLEOTIDE SEQUENCE [LARGE SCALE GENOMIC DNA]</scope>
    <source>
        <strain evidence="9 10">FACHB-248</strain>
    </source>
</reference>
<dbReference type="EMBL" id="JACJTA010000022">
    <property type="protein sequence ID" value="MBD2605326.1"/>
    <property type="molecule type" value="Genomic_DNA"/>
</dbReference>
<keyword evidence="5" id="KW-0378">Hydrolase</keyword>
<dbReference type="RefSeq" id="WP_029634249.1">
    <property type="nucleotide sequence ID" value="NZ_JACJTA010000022.1"/>
</dbReference>
<evidence type="ECO:0000256" key="8">
    <source>
        <dbReference type="SAM" id="MobiDB-lite"/>
    </source>
</evidence>
<keyword evidence="10" id="KW-1185">Reference proteome</keyword>
<dbReference type="SUPFAM" id="SSF54786">
    <property type="entry name" value="YcfA/nrd intein domain"/>
    <property type="match status" value="1"/>
</dbReference>
<evidence type="ECO:0000256" key="7">
    <source>
        <dbReference type="ARBA" id="ARBA00023016"/>
    </source>
</evidence>
<evidence type="ECO:0000256" key="1">
    <source>
        <dbReference type="ARBA" id="ARBA00006620"/>
    </source>
</evidence>
<sequence>MNSMSGKKLAKLLEANGWILLRVQGSHHIYGKPGILSRISIPIHGNKDLKIGLLRNLLKTAGLLDSMSQEKPPEQSANEATDEQPDVNNSE</sequence>
<proteinExistence type="inferred from homology"/>
<dbReference type="InterPro" id="IPR012933">
    <property type="entry name" value="HicA_mRNA_interferase"/>
</dbReference>
<dbReference type="Proteomes" id="UP000660380">
    <property type="component" value="Unassembled WGS sequence"/>
</dbReference>
<evidence type="ECO:0000256" key="6">
    <source>
        <dbReference type="ARBA" id="ARBA00022884"/>
    </source>
</evidence>
<dbReference type="PANTHER" id="PTHR34873">
    <property type="entry name" value="SSR1766 PROTEIN"/>
    <property type="match status" value="1"/>
</dbReference>
<evidence type="ECO:0000256" key="2">
    <source>
        <dbReference type="ARBA" id="ARBA00022649"/>
    </source>
</evidence>
<name>A0ABR8GQ18_9CYAN</name>
<keyword evidence="7" id="KW-0346">Stress response</keyword>
<dbReference type="PANTHER" id="PTHR34873:SF3">
    <property type="entry name" value="ADDICTION MODULE TOXIN, HICA FAMILY"/>
    <property type="match status" value="1"/>
</dbReference>